<organism evidence="4 5">
    <name type="scientific">Pseudo-nitzschia multistriata</name>
    <dbReference type="NCBI Taxonomy" id="183589"/>
    <lineage>
        <taxon>Eukaryota</taxon>
        <taxon>Sar</taxon>
        <taxon>Stramenopiles</taxon>
        <taxon>Ochrophyta</taxon>
        <taxon>Bacillariophyta</taxon>
        <taxon>Bacillariophyceae</taxon>
        <taxon>Bacillariophycidae</taxon>
        <taxon>Bacillariales</taxon>
        <taxon>Bacillariaceae</taxon>
        <taxon>Pseudo-nitzschia</taxon>
    </lineage>
</organism>
<name>A0A448ZDC8_9STRA</name>
<dbReference type="Proteomes" id="UP000291116">
    <property type="component" value="Unassembled WGS sequence"/>
</dbReference>
<evidence type="ECO:0000313" key="5">
    <source>
        <dbReference type="Proteomes" id="UP000291116"/>
    </source>
</evidence>
<dbReference type="PROSITE" id="PS50800">
    <property type="entry name" value="SAP"/>
    <property type="match status" value="1"/>
</dbReference>
<reference evidence="4 5" key="1">
    <citation type="submission" date="2019-01" db="EMBL/GenBank/DDBJ databases">
        <authorList>
            <person name="Ferrante I. M."/>
        </authorList>
    </citation>
    <scope>NUCLEOTIDE SEQUENCE [LARGE SCALE GENOMIC DNA]</scope>
    <source>
        <strain evidence="4 5">B856</strain>
    </source>
</reference>
<evidence type="ECO:0008006" key="6">
    <source>
        <dbReference type="Google" id="ProtNLM"/>
    </source>
</evidence>
<dbReference type="InterPro" id="IPR011333">
    <property type="entry name" value="SKP1/BTB/POZ_sf"/>
</dbReference>
<dbReference type="EMBL" id="CAACVS010000251">
    <property type="protein sequence ID" value="VEU40021.1"/>
    <property type="molecule type" value="Genomic_DNA"/>
</dbReference>
<protein>
    <recommendedName>
        <fullName evidence="6">BTB domain-containing protein</fullName>
    </recommendedName>
</protein>
<feature type="region of interest" description="Disordered" evidence="1">
    <location>
        <begin position="1"/>
        <end position="22"/>
    </location>
</feature>
<feature type="domain" description="BTB" evidence="2">
    <location>
        <begin position="56"/>
        <end position="151"/>
    </location>
</feature>
<keyword evidence="5" id="KW-1185">Reference proteome</keyword>
<evidence type="ECO:0000259" key="3">
    <source>
        <dbReference type="PROSITE" id="PS50800"/>
    </source>
</evidence>
<evidence type="ECO:0000256" key="1">
    <source>
        <dbReference type="SAM" id="MobiDB-lite"/>
    </source>
</evidence>
<dbReference type="PROSITE" id="PS50097">
    <property type="entry name" value="BTB"/>
    <property type="match status" value="1"/>
</dbReference>
<dbReference type="SUPFAM" id="SSF54695">
    <property type="entry name" value="POZ domain"/>
    <property type="match status" value="1"/>
</dbReference>
<accession>A0A448ZDC8</accession>
<dbReference type="InterPro" id="IPR000210">
    <property type="entry name" value="BTB/POZ_dom"/>
</dbReference>
<evidence type="ECO:0000259" key="2">
    <source>
        <dbReference type="PROSITE" id="PS50097"/>
    </source>
</evidence>
<gene>
    <name evidence="4" type="ORF">PSNMU_V1.4_AUG-EV-PASAV3_0068910</name>
</gene>
<feature type="domain" description="SAP" evidence="3">
    <location>
        <begin position="302"/>
        <end position="336"/>
    </location>
</feature>
<evidence type="ECO:0000313" key="4">
    <source>
        <dbReference type="EMBL" id="VEU40021.1"/>
    </source>
</evidence>
<dbReference type="Gene3D" id="3.30.710.10">
    <property type="entry name" value="Potassium Channel Kv1.1, Chain A"/>
    <property type="match status" value="1"/>
</dbReference>
<dbReference type="AlphaFoldDB" id="A0A448ZDC8"/>
<dbReference type="InterPro" id="IPR003034">
    <property type="entry name" value="SAP_dom"/>
</dbReference>
<proteinExistence type="predicted"/>
<sequence length="368" mass="42926">MKPISVSSIMGGSKSTASCEESLTPSFDESVVLIETTKQDHRNDQSGIIDFLRIPPDAKFVVDQIEFPCHMELLSKRATILHDILLIHGAQEQVAKKQRTQVQRKDNDRSSSTLLRSSPSSIIMVAELKVDLKIFRAVLEFLYSNELSSDLYWDDKQYESPLVSDDDYIKSNEREENSQHIYRAMRFLQRLLVAADQFGIVPLKHEIEFKLYDEFLFSFTAPELYVWADSKSCAFLKEKAMDRICNKSSSIDDIVLAKDGWRMIRESNFLLEELFLYAREECHSIRYFKYDGSTLNHESREQNYYKVEYLRLRLSDLGLDIDGNREMLEERLRPHLAIEHRHFLPTTLTKLSSLENRENRNLTQKSSE</sequence>
<dbReference type="SMART" id="SM00225">
    <property type="entry name" value="BTB"/>
    <property type="match status" value="1"/>
</dbReference>